<evidence type="ECO:0000313" key="1">
    <source>
        <dbReference type="EMBL" id="GMF04871.1"/>
    </source>
</evidence>
<dbReference type="EMBL" id="BSXS01014065">
    <property type="protein sequence ID" value="GMF04871.1"/>
    <property type="molecule type" value="Genomic_DNA"/>
</dbReference>
<reference evidence="1" key="1">
    <citation type="submission" date="2023-04" db="EMBL/GenBank/DDBJ databases">
        <title>Ambrosiozyma monospora NBRC 10751.</title>
        <authorList>
            <person name="Ichikawa N."/>
            <person name="Sato H."/>
            <person name="Tonouchi N."/>
        </authorList>
    </citation>
    <scope>NUCLEOTIDE SEQUENCE</scope>
    <source>
        <strain evidence="1">NBRC 10751</strain>
    </source>
</reference>
<protein>
    <submittedName>
        <fullName evidence="1">Unnamed protein product</fullName>
    </submittedName>
</protein>
<dbReference type="Proteomes" id="UP001165064">
    <property type="component" value="Unassembled WGS sequence"/>
</dbReference>
<organism evidence="1 2">
    <name type="scientific">Ambrosiozyma monospora</name>
    <name type="common">Yeast</name>
    <name type="synonym">Endomycopsis monosporus</name>
    <dbReference type="NCBI Taxonomy" id="43982"/>
    <lineage>
        <taxon>Eukaryota</taxon>
        <taxon>Fungi</taxon>
        <taxon>Dikarya</taxon>
        <taxon>Ascomycota</taxon>
        <taxon>Saccharomycotina</taxon>
        <taxon>Pichiomycetes</taxon>
        <taxon>Pichiales</taxon>
        <taxon>Pichiaceae</taxon>
        <taxon>Ambrosiozyma</taxon>
    </lineage>
</organism>
<proteinExistence type="predicted"/>
<evidence type="ECO:0000313" key="2">
    <source>
        <dbReference type="Proteomes" id="UP001165064"/>
    </source>
</evidence>
<sequence>MSASFSSLTATAKISIPAYEIITSVLNSAATQLATLTPQLATATEQITTRSLEQVIANELATVSYYSILEELATATDTALIASLQPQASQASAVAKDLFDSTAYYHGNYPDLGGNIALMAIFSVFLICHIVFGVMTKQWWFGTCWVMGLILEVAGYSGRVESHYSVTDFNPYVIQLVCLTLAPCFMLAGVYYTLAQLTIVMGPKFSILKPMQYSSIFIWFDVIAIIVQAIGGADAAISLNEYTSSTTGANIMML</sequence>
<keyword evidence="2" id="KW-1185">Reference proteome</keyword>
<name>A0ACB5U9I2_AMBMO</name>
<comment type="caution">
    <text evidence="1">The sequence shown here is derived from an EMBL/GenBank/DDBJ whole genome shotgun (WGS) entry which is preliminary data.</text>
</comment>
<accession>A0ACB5U9I2</accession>
<gene>
    <name evidence="1" type="ORF">Amon02_001212500</name>
</gene>